<dbReference type="GO" id="GO:0003735">
    <property type="term" value="F:structural constituent of ribosome"/>
    <property type="evidence" value="ECO:0007669"/>
    <property type="project" value="InterPro"/>
</dbReference>
<keyword evidence="2 7" id="KW-0699">rRNA-binding</keyword>
<dbReference type="GO" id="GO:0000049">
    <property type="term" value="F:tRNA binding"/>
    <property type="evidence" value="ECO:0007669"/>
    <property type="project" value="UniProtKB-UniRule"/>
</dbReference>
<comment type="function">
    <text evidence="7">Located at the top of the head of the 30S subunit, it contacts several helices of the 16S rRNA. In the 70S ribosome it contacts the 23S rRNA (bridge B1a) and protein L5 of the 50S subunit (bridge B1b), connecting the 2 subunits; these bridges are implicated in subunit movement. Contacts the tRNAs in the A and P-sites.</text>
</comment>
<evidence type="ECO:0000313" key="10">
    <source>
        <dbReference type="Proteomes" id="UP000178820"/>
    </source>
</evidence>
<evidence type="ECO:0000256" key="6">
    <source>
        <dbReference type="ARBA" id="ARBA00035166"/>
    </source>
</evidence>
<accession>A0A1G2I5J9</accession>
<name>A0A1G2I5J9_9BACT</name>
<dbReference type="PROSITE" id="PS00646">
    <property type="entry name" value="RIBOSOMAL_S13_1"/>
    <property type="match status" value="1"/>
</dbReference>
<dbReference type="InterPro" id="IPR019980">
    <property type="entry name" value="Ribosomal_uS13_bac-type"/>
</dbReference>
<comment type="caution">
    <text evidence="9">The sequence shown here is derived from an EMBL/GenBank/DDBJ whole genome shotgun (WGS) entry which is preliminary data.</text>
</comment>
<dbReference type="GO" id="GO:0006412">
    <property type="term" value="P:translation"/>
    <property type="evidence" value="ECO:0007669"/>
    <property type="project" value="UniProtKB-UniRule"/>
</dbReference>
<dbReference type="HAMAP" id="MF_01315">
    <property type="entry name" value="Ribosomal_uS13"/>
    <property type="match status" value="1"/>
</dbReference>
<comment type="subunit">
    <text evidence="7">Part of the 30S ribosomal subunit. Forms a loose heterodimer with protein S19. Forms two bridges to the 50S subunit in the 70S ribosome.</text>
</comment>
<keyword evidence="4 7" id="KW-0689">Ribosomal protein</keyword>
<dbReference type="PANTHER" id="PTHR10871">
    <property type="entry name" value="30S RIBOSOMAL PROTEIN S13/40S RIBOSOMAL PROTEIN S18"/>
    <property type="match status" value="1"/>
</dbReference>
<dbReference type="InterPro" id="IPR027437">
    <property type="entry name" value="Rbsml_uS13_C"/>
</dbReference>
<dbReference type="PANTHER" id="PTHR10871:SF1">
    <property type="entry name" value="SMALL RIBOSOMAL SUBUNIT PROTEIN US13M"/>
    <property type="match status" value="1"/>
</dbReference>
<reference evidence="9 10" key="1">
    <citation type="journal article" date="2016" name="Nat. Commun.">
        <title>Thousands of microbial genomes shed light on interconnected biogeochemical processes in an aquifer system.</title>
        <authorList>
            <person name="Anantharaman K."/>
            <person name="Brown C.T."/>
            <person name="Hug L.A."/>
            <person name="Sharon I."/>
            <person name="Castelle C.J."/>
            <person name="Probst A.J."/>
            <person name="Thomas B.C."/>
            <person name="Singh A."/>
            <person name="Wilkins M.J."/>
            <person name="Karaoz U."/>
            <person name="Brodie E.L."/>
            <person name="Williams K.H."/>
            <person name="Hubbard S.S."/>
            <person name="Banfield J.F."/>
        </authorList>
    </citation>
    <scope>NUCLEOTIDE SEQUENCE [LARGE SCALE GENOMIC DNA]</scope>
</reference>
<evidence type="ECO:0000256" key="8">
    <source>
        <dbReference type="RuleBase" id="RU003830"/>
    </source>
</evidence>
<dbReference type="FunFam" id="1.10.8.50:FF:000001">
    <property type="entry name" value="30S ribosomal protein S13"/>
    <property type="match status" value="1"/>
</dbReference>
<proteinExistence type="inferred from homology"/>
<dbReference type="Pfam" id="PF00416">
    <property type="entry name" value="Ribosomal_S13"/>
    <property type="match status" value="1"/>
</dbReference>
<dbReference type="InterPro" id="IPR018269">
    <property type="entry name" value="Ribosomal_uS13_CS"/>
</dbReference>
<dbReference type="GO" id="GO:0005829">
    <property type="term" value="C:cytosol"/>
    <property type="evidence" value="ECO:0007669"/>
    <property type="project" value="TreeGrafter"/>
</dbReference>
<dbReference type="Gene3D" id="1.10.8.50">
    <property type="match status" value="1"/>
</dbReference>
<dbReference type="Gene3D" id="4.10.910.10">
    <property type="entry name" value="30s ribosomal protein s13, domain 2"/>
    <property type="match status" value="1"/>
</dbReference>
<comment type="similarity">
    <text evidence="1 7 8">Belongs to the universal ribosomal protein uS13 family.</text>
</comment>
<dbReference type="PIRSF" id="PIRSF002134">
    <property type="entry name" value="Ribosomal_S13"/>
    <property type="match status" value="1"/>
</dbReference>
<dbReference type="InterPro" id="IPR010979">
    <property type="entry name" value="Ribosomal_uS13-like_H2TH"/>
</dbReference>
<sequence>MPRIAGVNIPDNKRIAIAITYIYGIGRSLSEKIIKETKIDPNKKAKDLTPAEINGLREFIEKSYKIEGDLRRDVMVNIKRLKDIGTWRGSRHAKKLPVRGQRTKTNTRTVRGNVRKTMGSGRKPAAAPT</sequence>
<evidence type="ECO:0000256" key="4">
    <source>
        <dbReference type="ARBA" id="ARBA00022980"/>
    </source>
</evidence>
<keyword evidence="7" id="KW-0820">tRNA-binding</keyword>
<evidence type="ECO:0000256" key="7">
    <source>
        <dbReference type="HAMAP-Rule" id="MF_01315"/>
    </source>
</evidence>
<dbReference type="InterPro" id="IPR001892">
    <property type="entry name" value="Ribosomal_uS13"/>
</dbReference>
<dbReference type="GO" id="GO:0019843">
    <property type="term" value="F:rRNA binding"/>
    <property type="evidence" value="ECO:0007669"/>
    <property type="project" value="UniProtKB-UniRule"/>
</dbReference>
<keyword evidence="5 7" id="KW-0687">Ribonucleoprotein</keyword>
<dbReference type="Proteomes" id="UP000178820">
    <property type="component" value="Unassembled WGS sequence"/>
</dbReference>
<dbReference type="STRING" id="1802207.A3D44_00395"/>
<organism evidence="9 10">
    <name type="scientific">Candidatus Staskawiczbacteria bacterium RIFCSPHIGHO2_02_FULL_42_22</name>
    <dbReference type="NCBI Taxonomy" id="1802207"/>
    <lineage>
        <taxon>Bacteria</taxon>
        <taxon>Candidatus Staskawicziibacteriota</taxon>
    </lineage>
</organism>
<evidence type="ECO:0000256" key="2">
    <source>
        <dbReference type="ARBA" id="ARBA00022730"/>
    </source>
</evidence>
<dbReference type="PROSITE" id="PS50159">
    <property type="entry name" value="RIBOSOMAL_S13_2"/>
    <property type="match status" value="1"/>
</dbReference>
<protein>
    <recommendedName>
        <fullName evidence="6 7">Small ribosomal subunit protein uS13</fullName>
    </recommendedName>
</protein>
<dbReference type="EMBL" id="MHOT01000005">
    <property type="protein sequence ID" value="OGZ69690.1"/>
    <property type="molecule type" value="Genomic_DNA"/>
</dbReference>
<evidence type="ECO:0000313" key="9">
    <source>
        <dbReference type="EMBL" id="OGZ69690.1"/>
    </source>
</evidence>
<dbReference type="GO" id="GO:0015935">
    <property type="term" value="C:small ribosomal subunit"/>
    <property type="evidence" value="ECO:0007669"/>
    <property type="project" value="TreeGrafter"/>
</dbReference>
<gene>
    <name evidence="7" type="primary">rpsM</name>
    <name evidence="9" type="ORF">A3D44_00395</name>
</gene>
<dbReference type="SUPFAM" id="SSF46946">
    <property type="entry name" value="S13-like H2TH domain"/>
    <property type="match status" value="1"/>
</dbReference>
<evidence type="ECO:0000256" key="5">
    <source>
        <dbReference type="ARBA" id="ARBA00023274"/>
    </source>
</evidence>
<dbReference type="NCBIfam" id="TIGR03631">
    <property type="entry name" value="uS13_bact"/>
    <property type="match status" value="1"/>
</dbReference>
<evidence type="ECO:0000256" key="3">
    <source>
        <dbReference type="ARBA" id="ARBA00022884"/>
    </source>
</evidence>
<dbReference type="AlphaFoldDB" id="A0A1G2I5J9"/>
<keyword evidence="3 7" id="KW-0694">RNA-binding</keyword>
<evidence type="ECO:0000256" key="1">
    <source>
        <dbReference type="ARBA" id="ARBA00008080"/>
    </source>
</evidence>